<reference evidence="1" key="1">
    <citation type="submission" date="2024-03" db="EMBL/GenBank/DDBJ databases">
        <title>Diverse circular DNA viruses in blood, oral, and fecal samples of captive lemurs.</title>
        <authorList>
            <person name="Paietta E.N."/>
            <person name="Kraberger S."/>
            <person name="Lund M.C."/>
            <person name="Custer J.M."/>
            <person name="Vargas K.M."/>
            <person name="Ehmke E.E."/>
            <person name="Yoder A.D."/>
            <person name="Varsani A."/>
        </authorList>
    </citation>
    <scope>NUCLEOTIDE SEQUENCE</scope>
    <source>
        <strain evidence="1">Duke_25FF_1127</strain>
    </source>
</reference>
<sequence>MTKKQVAFINTRIVEFFRYAQEELAEAKSCDDSSERDEHYLQARLNECAANTLCNLLSDMEDI</sequence>
<accession>A0AAU8B379</accession>
<name>A0AAU8B379_9VIRU</name>
<organism evidence="1">
    <name type="scientific">Dulem virus 203</name>
    <dbReference type="NCBI Taxonomy" id="3145680"/>
    <lineage>
        <taxon>Viruses</taxon>
        <taxon>Monodnaviria</taxon>
        <taxon>Sangervirae</taxon>
        <taxon>Phixviricota</taxon>
        <taxon>Malgrandaviricetes</taxon>
        <taxon>Petitvirales</taxon>
        <taxon>Microviridae</taxon>
        <taxon>Microvirus</taxon>
    </lineage>
</organism>
<proteinExistence type="predicted"/>
<dbReference type="EMBL" id="PP511623">
    <property type="protein sequence ID" value="XCD06014.1"/>
    <property type="molecule type" value="Genomic_DNA"/>
</dbReference>
<protein>
    <submittedName>
        <fullName evidence="1">Uncharacterized protein</fullName>
    </submittedName>
</protein>
<evidence type="ECO:0000313" key="1">
    <source>
        <dbReference type="EMBL" id="XCD06014.1"/>
    </source>
</evidence>